<proteinExistence type="predicted"/>
<organism evidence="1 2">
    <name type="scientific">Plasmopara halstedii</name>
    <name type="common">Downy mildew of sunflower</name>
    <dbReference type="NCBI Taxonomy" id="4781"/>
    <lineage>
        <taxon>Eukaryota</taxon>
        <taxon>Sar</taxon>
        <taxon>Stramenopiles</taxon>
        <taxon>Oomycota</taxon>
        <taxon>Peronosporomycetes</taxon>
        <taxon>Peronosporales</taxon>
        <taxon>Peronosporaceae</taxon>
        <taxon>Plasmopara</taxon>
    </lineage>
</organism>
<name>A0A0P1AL43_PLAHL</name>
<accession>A0A0P1AL43</accession>
<reference evidence="2" key="1">
    <citation type="submission" date="2014-09" db="EMBL/GenBank/DDBJ databases">
        <authorList>
            <person name="Sharma Rahul"/>
            <person name="Thines Marco"/>
        </authorList>
    </citation>
    <scope>NUCLEOTIDE SEQUENCE [LARGE SCALE GENOMIC DNA]</scope>
</reference>
<dbReference type="GeneID" id="36406818"/>
<dbReference type="Proteomes" id="UP000054928">
    <property type="component" value="Unassembled WGS sequence"/>
</dbReference>
<evidence type="ECO:0000313" key="1">
    <source>
        <dbReference type="EMBL" id="CEG41414.1"/>
    </source>
</evidence>
<dbReference type="AlphaFoldDB" id="A0A0P1AL43"/>
<sequence length="146" mass="16494">MEEERVVLETRAIAQEIKLMESSEHVTQNVNKGLIANIKQWYSGLCTIDDLKTVKQLLDAGSTGYDKAILQGFTPSFVEIMVRYGKLKHLEKDLPSRSDIVEFSKRYSDLLGVPETTDEPASLNAIWPSGLTLSSLVDDIRRFYQV</sequence>
<keyword evidence="2" id="KW-1185">Reference proteome</keyword>
<dbReference type="EMBL" id="CCYD01000553">
    <property type="protein sequence ID" value="CEG41414.1"/>
    <property type="molecule type" value="Genomic_DNA"/>
</dbReference>
<protein>
    <submittedName>
        <fullName evidence="1">Uncharacterized protein</fullName>
    </submittedName>
</protein>
<evidence type="ECO:0000313" key="2">
    <source>
        <dbReference type="Proteomes" id="UP000054928"/>
    </source>
</evidence>
<dbReference type="RefSeq" id="XP_024577783.1">
    <property type="nucleotide sequence ID" value="XM_024727180.1"/>
</dbReference>